<protein>
    <submittedName>
        <fullName evidence="2">Uncharacterized protein</fullName>
    </submittedName>
</protein>
<keyword evidence="3" id="KW-1185">Reference proteome</keyword>
<sequence length="165" mass="18135">MVSVNPEVGNVTFVAGDTKSEIRASLAKSTICVTSTSESLAASLEGFKLHQRMRPELHGVLFKFNVDEPAIIRNEFGFKLEHYTPIAPHGKRMSSRLSAQENSTHPTFLATREVRPARDVSTQESSPTLSLTCTQKFGHQGDRPHPQRAGGSIRANDSMIMIDLS</sequence>
<evidence type="ECO:0000313" key="3">
    <source>
        <dbReference type="Proteomes" id="UP001194468"/>
    </source>
</evidence>
<reference evidence="2" key="1">
    <citation type="submission" date="2019-10" db="EMBL/GenBank/DDBJ databases">
        <authorList>
            <consortium name="DOE Joint Genome Institute"/>
            <person name="Kuo A."/>
            <person name="Miyauchi S."/>
            <person name="Kiss E."/>
            <person name="Drula E."/>
            <person name="Kohler A."/>
            <person name="Sanchez-Garcia M."/>
            <person name="Andreopoulos B."/>
            <person name="Barry K.W."/>
            <person name="Bonito G."/>
            <person name="Buee M."/>
            <person name="Carver A."/>
            <person name="Chen C."/>
            <person name="Cichocki N."/>
            <person name="Clum A."/>
            <person name="Culley D."/>
            <person name="Crous P.W."/>
            <person name="Fauchery L."/>
            <person name="Girlanda M."/>
            <person name="Hayes R."/>
            <person name="Keri Z."/>
            <person name="LaButti K."/>
            <person name="Lipzen A."/>
            <person name="Lombard V."/>
            <person name="Magnuson J."/>
            <person name="Maillard F."/>
            <person name="Morin E."/>
            <person name="Murat C."/>
            <person name="Nolan M."/>
            <person name="Ohm R."/>
            <person name="Pangilinan J."/>
            <person name="Pereira M."/>
            <person name="Perotto S."/>
            <person name="Peter M."/>
            <person name="Riley R."/>
            <person name="Sitrit Y."/>
            <person name="Stielow B."/>
            <person name="Szollosi G."/>
            <person name="Zifcakova L."/>
            <person name="Stursova M."/>
            <person name="Spatafora J.W."/>
            <person name="Tedersoo L."/>
            <person name="Vaario L.-M."/>
            <person name="Yamada A."/>
            <person name="Yan M."/>
            <person name="Wang P."/>
            <person name="Xu J."/>
            <person name="Bruns T."/>
            <person name="Baldrian P."/>
            <person name="Vilgalys R."/>
            <person name="Henrissat B."/>
            <person name="Grigoriev I.V."/>
            <person name="Hibbett D."/>
            <person name="Nagy L.G."/>
            <person name="Martin F.M."/>
        </authorList>
    </citation>
    <scope>NUCLEOTIDE SEQUENCE</scope>
    <source>
        <strain evidence="2">BED1</strain>
    </source>
</reference>
<comment type="caution">
    <text evidence="2">The sequence shown here is derived from an EMBL/GenBank/DDBJ whole genome shotgun (WGS) entry which is preliminary data.</text>
</comment>
<dbReference type="Proteomes" id="UP001194468">
    <property type="component" value="Unassembled WGS sequence"/>
</dbReference>
<reference evidence="2" key="2">
    <citation type="journal article" date="2020" name="Nat. Commun.">
        <title>Large-scale genome sequencing of mycorrhizal fungi provides insights into the early evolution of symbiotic traits.</title>
        <authorList>
            <person name="Miyauchi S."/>
            <person name="Kiss E."/>
            <person name="Kuo A."/>
            <person name="Drula E."/>
            <person name="Kohler A."/>
            <person name="Sanchez-Garcia M."/>
            <person name="Morin E."/>
            <person name="Andreopoulos B."/>
            <person name="Barry K.W."/>
            <person name="Bonito G."/>
            <person name="Buee M."/>
            <person name="Carver A."/>
            <person name="Chen C."/>
            <person name="Cichocki N."/>
            <person name="Clum A."/>
            <person name="Culley D."/>
            <person name="Crous P.W."/>
            <person name="Fauchery L."/>
            <person name="Girlanda M."/>
            <person name="Hayes R.D."/>
            <person name="Keri Z."/>
            <person name="LaButti K."/>
            <person name="Lipzen A."/>
            <person name="Lombard V."/>
            <person name="Magnuson J."/>
            <person name="Maillard F."/>
            <person name="Murat C."/>
            <person name="Nolan M."/>
            <person name="Ohm R.A."/>
            <person name="Pangilinan J."/>
            <person name="Pereira M.F."/>
            <person name="Perotto S."/>
            <person name="Peter M."/>
            <person name="Pfister S."/>
            <person name="Riley R."/>
            <person name="Sitrit Y."/>
            <person name="Stielow J.B."/>
            <person name="Szollosi G."/>
            <person name="Zifcakova L."/>
            <person name="Stursova M."/>
            <person name="Spatafora J.W."/>
            <person name="Tedersoo L."/>
            <person name="Vaario L.M."/>
            <person name="Yamada A."/>
            <person name="Yan M."/>
            <person name="Wang P."/>
            <person name="Xu J."/>
            <person name="Bruns T."/>
            <person name="Baldrian P."/>
            <person name="Vilgalys R."/>
            <person name="Dunand C."/>
            <person name="Henrissat B."/>
            <person name="Grigoriev I.V."/>
            <person name="Hibbett D."/>
            <person name="Nagy L.G."/>
            <person name="Martin F.M."/>
        </authorList>
    </citation>
    <scope>NUCLEOTIDE SEQUENCE</scope>
    <source>
        <strain evidence="2">BED1</strain>
    </source>
</reference>
<feature type="region of interest" description="Disordered" evidence="1">
    <location>
        <begin position="134"/>
        <end position="157"/>
    </location>
</feature>
<dbReference type="EMBL" id="WHUW01000003">
    <property type="protein sequence ID" value="KAF8449279.1"/>
    <property type="molecule type" value="Genomic_DNA"/>
</dbReference>
<name>A0AAD4GKD8_BOLED</name>
<accession>A0AAD4GKD8</accession>
<organism evidence="2 3">
    <name type="scientific">Boletus edulis BED1</name>
    <dbReference type="NCBI Taxonomy" id="1328754"/>
    <lineage>
        <taxon>Eukaryota</taxon>
        <taxon>Fungi</taxon>
        <taxon>Dikarya</taxon>
        <taxon>Basidiomycota</taxon>
        <taxon>Agaricomycotina</taxon>
        <taxon>Agaricomycetes</taxon>
        <taxon>Agaricomycetidae</taxon>
        <taxon>Boletales</taxon>
        <taxon>Boletineae</taxon>
        <taxon>Boletaceae</taxon>
        <taxon>Boletoideae</taxon>
        <taxon>Boletus</taxon>
    </lineage>
</organism>
<evidence type="ECO:0000313" key="2">
    <source>
        <dbReference type="EMBL" id="KAF8449279.1"/>
    </source>
</evidence>
<dbReference type="AlphaFoldDB" id="A0AAD4GKD8"/>
<proteinExistence type="predicted"/>
<evidence type="ECO:0000256" key="1">
    <source>
        <dbReference type="SAM" id="MobiDB-lite"/>
    </source>
</evidence>
<gene>
    <name evidence="2" type="ORF">L210DRAFT_3500758</name>
</gene>